<dbReference type="Gene3D" id="3.90.580.10">
    <property type="entry name" value="Zinc finger, CHC2-type domain"/>
    <property type="match status" value="1"/>
</dbReference>
<evidence type="ECO:0000259" key="12">
    <source>
        <dbReference type="SMART" id="SM00493"/>
    </source>
</evidence>
<feature type="domain" description="Zinc finger CHC2-type" evidence="11">
    <location>
        <begin position="35"/>
        <end position="91"/>
    </location>
</feature>
<accession>A0AAE2SA17</accession>
<dbReference type="InterPro" id="IPR050219">
    <property type="entry name" value="DnaG_primase"/>
</dbReference>
<evidence type="ECO:0000259" key="11">
    <source>
        <dbReference type="SMART" id="SM00400"/>
    </source>
</evidence>
<dbReference type="SUPFAM" id="SSF57783">
    <property type="entry name" value="Zinc beta-ribbon"/>
    <property type="match status" value="1"/>
</dbReference>
<dbReference type="GO" id="GO:0000428">
    <property type="term" value="C:DNA-directed RNA polymerase complex"/>
    <property type="evidence" value="ECO:0007669"/>
    <property type="project" value="UniProtKB-KW"/>
</dbReference>
<keyword evidence="7" id="KW-0863">Zinc-finger</keyword>
<keyword evidence="1" id="KW-0240">DNA-directed RNA polymerase</keyword>
<reference evidence="13" key="1">
    <citation type="submission" date="2021-01" db="EMBL/GenBank/DDBJ databases">
        <title>Modified the classification status of verrucomicrobia.</title>
        <authorList>
            <person name="Feng X."/>
        </authorList>
    </citation>
    <scope>NUCLEOTIDE SEQUENCE</scope>
    <source>
        <strain evidence="13">5K15</strain>
    </source>
</reference>
<evidence type="ECO:0000256" key="2">
    <source>
        <dbReference type="ARBA" id="ARBA00022515"/>
    </source>
</evidence>
<feature type="domain" description="Toprim" evidence="12">
    <location>
        <begin position="225"/>
        <end position="299"/>
    </location>
</feature>
<comment type="caution">
    <text evidence="13">The sequence shown here is derived from an EMBL/GenBank/DDBJ whole genome shotgun (WGS) entry which is preliminary data.</text>
</comment>
<dbReference type="GO" id="GO:0008270">
    <property type="term" value="F:zinc ion binding"/>
    <property type="evidence" value="ECO:0007669"/>
    <property type="project" value="UniProtKB-KW"/>
</dbReference>
<dbReference type="SMART" id="SM00400">
    <property type="entry name" value="ZnF_CHCC"/>
    <property type="match status" value="1"/>
</dbReference>
<dbReference type="GO" id="GO:0003677">
    <property type="term" value="F:DNA binding"/>
    <property type="evidence" value="ECO:0007669"/>
    <property type="project" value="InterPro"/>
</dbReference>
<evidence type="ECO:0000256" key="5">
    <source>
        <dbReference type="ARBA" id="ARBA00022705"/>
    </source>
</evidence>
<dbReference type="InterPro" id="IPR002694">
    <property type="entry name" value="Znf_CHC2"/>
</dbReference>
<evidence type="ECO:0000256" key="1">
    <source>
        <dbReference type="ARBA" id="ARBA00022478"/>
    </source>
</evidence>
<dbReference type="SUPFAM" id="SSF56731">
    <property type="entry name" value="DNA primase core"/>
    <property type="match status" value="1"/>
</dbReference>
<evidence type="ECO:0000256" key="7">
    <source>
        <dbReference type="ARBA" id="ARBA00022771"/>
    </source>
</evidence>
<organism evidence="13 14">
    <name type="scientific">Oceaniferula flava</name>
    <dbReference type="NCBI Taxonomy" id="2800421"/>
    <lineage>
        <taxon>Bacteria</taxon>
        <taxon>Pseudomonadati</taxon>
        <taxon>Verrucomicrobiota</taxon>
        <taxon>Verrucomicrobiia</taxon>
        <taxon>Verrucomicrobiales</taxon>
        <taxon>Verrucomicrobiaceae</taxon>
        <taxon>Oceaniferula</taxon>
    </lineage>
</organism>
<evidence type="ECO:0000256" key="6">
    <source>
        <dbReference type="ARBA" id="ARBA00022723"/>
    </source>
</evidence>
<keyword evidence="3" id="KW-0808">Transferase</keyword>
<evidence type="ECO:0000256" key="3">
    <source>
        <dbReference type="ARBA" id="ARBA00022679"/>
    </source>
</evidence>
<feature type="region of interest" description="Disordered" evidence="10">
    <location>
        <begin position="101"/>
        <end position="122"/>
    </location>
</feature>
<dbReference type="Proteomes" id="UP000634206">
    <property type="component" value="Unassembled WGS sequence"/>
</dbReference>
<dbReference type="GO" id="GO:0005737">
    <property type="term" value="C:cytoplasm"/>
    <property type="evidence" value="ECO:0007669"/>
    <property type="project" value="TreeGrafter"/>
</dbReference>
<name>A0AAE2SA17_9BACT</name>
<dbReference type="GO" id="GO:0006269">
    <property type="term" value="P:DNA replication, synthesis of primer"/>
    <property type="evidence" value="ECO:0007669"/>
    <property type="project" value="UniProtKB-KW"/>
</dbReference>
<evidence type="ECO:0000313" key="14">
    <source>
        <dbReference type="Proteomes" id="UP000634206"/>
    </source>
</evidence>
<keyword evidence="5" id="KW-0235">DNA replication</keyword>
<dbReference type="Gene3D" id="3.40.1360.10">
    <property type="match status" value="1"/>
</dbReference>
<dbReference type="CDD" id="cd03364">
    <property type="entry name" value="TOPRIM_DnaG_primases"/>
    <property type="match status" value="1"/>
</dbReference>
<dbReference type="Pfam" id="PF13155">
    <property type="entry name" value="Toprim_2"/>
    <property type="match status" value="1"/>
</dbReference>
<dbReference type="InterPro" id="IPR034151">
    <property type="entry name" value="TOPRIM_DnaG_bac"/>
</dbReference>
<evidence type="ECO:0000256" key="4">
    <source>
        <dbReference type="ARBA" id="ARBA00022695"/>
    </source>
</evidence>
<keyword evidence="4" id="KW-0548">Nucleotidyltransferase</keyword>
<evidence type="ECO:0000256" key="8">
    <source>
        <dbReference type="ARBA" id="ARBA00022833"/>
    </source>
</evidence>
<dbReference type="InterPro" id="IPR036977">
    <property type="entry name" value="DNA_primase_Znf_CHC2"/>
</dbReference>
<dbReference type="InterPro" id="IPR006171">
    <property type="entry name" value="TOPRIM_dom"/>
</dbReference>
<dbReference type="EMBL" id="JAENIG010000001">
    <property type="protein sequence ID" value="MBK1853699.1"/>
    <property type="molecule type" value="Genomic_DNA"/>
</dbReference>
<dbReference type="GO" id="GO:1990077">
    <property type="term" value="C:primosome complex"/>
    <property type="evidence" value="ECO:0007669"/>
    <property type="project" value="UniProtKB-KW"/>
</dbReference>
<dbReference type="GO" id="GO:0003899">
    <property type="term" value="F:DNA-directed RNA polymerase activity"/>
    <property type="evidence" value="ECO:0007669"/>
    <property type="project" value="InterPro"/>
</dbReference>
<dbReference type="SMART" id="SM00493">
    <property type="entry name" value="TOPRIM"/>
    <property type="match status" value="1"/>
</dbReference>
<keyword evidence="6" id="KW-0479">Metal-binding</keyword>
<keyword evidence="9" id="KW-0804">Transcription</keyword>
<protein>
    <submittedName>
        <fullName evidence="13">Toprim domain-containing protein</fullName>
    </submittedName>
</protein>
<dbReference type="PANTHER" id="PTHR30313">
    <property type="entry name" value="DNA PRIMASE"/>
    <property type="match status" value="1"/>
</dbReference>
<dbReference type="RefSeq" id="WP_309488295.1">
    <property type="nucleotide sequence ID" value="NZ_JAENIG010000001.1"/>
</dbReference>
<dbReference type="Pfam" id="PF01807">
    <property type="entry name" value="Zn_ribbon_DnaG"/>
    <property type="match status" value="1"/>
</dbReference>
<dbReference type="PANTHER" id="PTHR30313:SF2">
    <property type="entry name" value="DNA PRIMASE"/>
    <property type="match status" value="1"/>
</dbReference>
<evidence type="ECO:0000256" key="10">
    <source>
        <dbReference type="SAM" id="MobiDB-lite"/>
    </source>
</evidence>
<proteinExistence type="predicted"/>
<gene>
    <name evidence="13" type="ORF">JIN83_01895</name>
</gene>
<dbReference type="AlphaFoldDB" id="A0AAE2SA17"/>
<keyword evidence="14" id="KW-1185">Reference proteome</keyword>
<sequence length="311" mass="33914">MRSRFDENTLAEIRHRLPDYLEASGVVLSPKGTRLVGRCPVHDDRSPSFAVFGSDHENCGCHPCGFTGDVFKLSQWLGRSSSFPDAVREVAAVLGVHLSQEPNGRATRPATARKRTPKPTTQPFKLTAADNQRIHRANLAFDDAFFSGDPIISEIADSLGVNRETLRIASWGSSGLGIANGWLCYVYPQGLKWRNPDPKAKPRFIWIAGKALAPWRMDWVKPETRTVYLTEGESDTIALIAAGVEADGTAVSVASPGTSFSKEWAPLFKGKRVVICFDSDPPGRTATATVAAILKGHASEVLTWKGFANHE</sequence>
<keyword evidence="2" id="KW-0639">Primosome</keyword>
<evidence type="ECO:0000313" key="13">
    <source>
        <dbReference type="EMBL" id="MBK1853699.1"/>
    </source>
</evidence>
<evidence type="ECO:0000256" key="9">
    <source>
        <dbReference type="ARBA" id="ARBA00023163"/>
    </source>
</evidence>
<keyword evidence="8" id="KW-0862">Zinc</keyword>